<evidence type="ECO:0000256" key="1">
    <source>
        <dbReference type="ARBA" id="ARBA00008987"/>
    </source>
</evidence>
<dbReference type="Pfam" id="PF00085">
    <property type="entry name" value="Thioredoxin"/>
    <property type="match status" value="1"/>
</dbReference>
<keyword evidence="4" id="KW-1015">Disulfide bond</keyword>
<evidence type="ECO:0000313" key="9">
    <source>
        <dbReference type="EMBL" id="MEA5141879.1"/>
    </source>
</evidence>
<dbReference type="Gene3D" id="3.40.250.10">
    <property type="entry name" value="Rhodanese-like domain"/>
    <property type="match status" value="1"/>
</dbReference>
<keyword evidence="5" id="KW-0676">Redox-active center</keyword>
<dbReference type="CDD" id="cd00158">
    <property type="entry name" value="RHOD"/>
    <property type="match status" value="1"/>
</dbReference>
<keyword evidence="2" id="KW-0813">Transport</keyword>
<comment type="similarity">
    <text evidence="1">Belongs to the thioredoxin family.</text>
</comment>
<evidence type="ECO:0000259" key="7">
    <source>
        <dbReference type="PROSITE" id="PS50206"/>
    </source>
</evidence>
<protein>
    <recommendedName>
        <fullName evidence="6">Thioredoxin</fullName>
    </recommendedName>
</protein>
<dbReference type="InterPro" id="IPR005746">
    <property type="entry name" value="Thioredoxin"/>
</dbReference>
<gene>
    <name evidence="9" type="primary">trxA</name>
    <name evidence="9" type="ORF">VB248_22170</name>
</gene>
<dbReference type="SMART" id="SM00450">
    <property type="entry name" value="RHOD"/>
    <property type="match status" value="1"/>
</dbReference>
<dbReference type="SUPFAM" id="SSF52821">
    <property type="entry name" value="Rhodanese/Cell cycle control phosphatase"/>
    <property type="match status" value="1"/>
</dbReference>
<dbReference type="SUPFAM" id="SSF52833">
    <property type="entry name" value="Thioredoxin-like"/>
    <property type="match status" value="1"/>
</dbReference>
<dbReference type="NCBIfam" id="TIGR01068">
    <property type="entry name" value="thioredoxin"/>
    <property type="match status" value="1"/>
</dbReference>
<evidence type="ECO:0000313" key="10">
    <source>
        <dbReference type="Proteomes" id="UP001302949"/>
    </source>
</evidence>
<keyword evidence="10" id="KW-1185">Reference proteome</keyword>
<dbReference type="InterPro" id="IPR001763">
    <property type="entry name" value="Rhodanese-like_dom"/>
</dbReference>
<dbReference type="EMBL" id="JAYFUM010000034">
    <property type="protein sequence ID" value="MEA5141879.1"/>
    <property type="molecule type" value="Genomic_DNA"/>
</dbReference>
<dbReference type="Proteomes" id="UP001302949">
    <property type="component" value="Unassembled WGS sequence"/>
</dbReference>
<dbReference type="Gene3D" id="3.40.30.10">
    <property type="entry name" value="Glutaredoxin"/>
    <property type="match status" value="1"/>
</dbReference>
<dbReference type="InterPro" id="IPR013766">
    <property type="entry name" value="Thioredoxin_domain"/>
</dbReference>
<dbReference type="CDD" id="cd02947">
    <property type="entry name" value="TRX_family"/>
    <property type="match status" value="1"/>
</dbReference>
<dbReference type="PROSITE" id="PS00194">
    <property type="entry name" value="THIOREDOXIN_1"/>
    <property type="match status" value="1"/>
</dbReference>
<evidence type="ECO:0000256" key="3">
    <source>
        <dbReference type="ARBA" id="ARBA00022982"/>
    </source>
</evidence>
<name>A0ABU5QHX2_9BACT</name>
<dbReference type="RefSeq" id="WP_323299033.1">
    <property type="nucleotide sequence ID" value="NZ_JAYFUM010000034.1"/>
</dbReference>
<reference evidence="9 10" key="1">
    <citation type="submission" date="2023-12" db="EMBL/GenBank/DDBJ databases">
        <title>Novel species of the genus Arcicella isolated from rivers.</title>
        <authorList>
            <person name="Lu H."/>
        </authorList>
    </citation>
    <scope>NUCLEOTIDE SEQUENCE [LARGE SCALE GENOMIC DNA]</scope>
    <source>
        <strain evidence="9 10">KCTC 23307</strain>
    </source>
</reference>
<feature type="domain" description="Thioredoxin" evidence="8">
    <location>
        <begin position="92"/>
        <end position="238"/>
    </location>
</feature>
<dbReference type="InterPro" id="IPR017937">
    <property type="entry name" value="Thioredoxin_CS"/>
</dbReference>
<evidence type="ECO:0000256" key="6">
    <source>
        <dbReference type="NCBIfam" id="TIGR01068"/>
    </source>
</evidence>
<organism evidence="9 10">
    <name type="scientific">Arcicella rigui</name>
    <dbReference type="NCBI Taxonomy" id="797020"/>
    <lineage>
        <taxon>Bacteria</taxon>
        <taxon>Pseudomonadati</taxon>
        <taxon>Bacteroidota</taxon>
        <taxon>Cytophagia</taxon>
        <taxon>Cytophagales</taxon>
        <taxon>Flectobacillaceae</taxon>
        <taxon>Arcicella</taxon>
    </lineage>
</organism>
<proteinExistence type="inferred from homology"/>
<accession>A0ABU5QHX2</accession>
<evidence type="ECO:0000256" key="2">
    <source>
        <dbReference type="ARBA" id="ARBA00022448"/>
    </source>
</evidence>
<feature type="domain" description="Rhodanese" evidence="7">
    <location>
        <begin position="41"/>
        <end position="131"/>
    </location>
</feature>
<dbReference type="InterPro" id="IPR036873">
    <property type="entry name" value="Rhodanese-like_dom_sf"/>
</dbReference>
<keyword evidence="3" id="KW-0249">Electron transport</keyword>
<evidence type="ECO:0000256" key="5">
    <source>
        <dbReference type="ARBA" id="ARBA00023284"/>
    </source>
</evidence>
<comment type="caution">
    <text evidence="9">The sequence shown here is derived from an EMBL/GenBank/DDBJ whole genome shotgun (WGS) entry which is preliminary data.</text>
</comment>
<dbReference type="PROSITE" id="PS51257">
    <property type="entry name" value="PROKAR_LIPOPROTEIN"/>
    <property type="match status" value="1"/>
</dbReference>
<dbReference type="Pfam" id="PF00581">
    <property type="entry name" value="Rhodanese"/>
    <property type="match status" value="1"/>
</dbReference>
<dbReference type="InterPro" id="IPR036249">
    <property type="entry name" value="Thioredoxin-like_sf"/>
</dbReference>
<dbReference type="PANTHER" id="PTHR45663">
    <property type="entry name" value="GEO12009P1"/>
    <property type="match status" value="1"/>
</dbReference>
<dbReference type="PROSITE" id="PS51352">
    <property type="entry name" value="THIOREDOXIN_2"/>
    <property type="match status" value="1"/>
</dbReference>
<dbReference type="PRINTS" id="PR00421">
    <property type="entry name" value="THIOREDOXIN"/>
</dbReference>
<sequence length="238" mass="26436">MKNLSIIILLAFTALLSSCGKKSEQNETLLSAKDFAEKIQKTPDAIILDVRTPEEFENGHLNNAQNIDWNGDDFSGKVKAFDKSKPVFVYCLSGGRSASAANQLRAEGFKQVYELDGGILAWRNDNLPESNNGNAPTSTLSDKAFQDTINKNQVVLVDVYAEWCGPCKKMKPIIDEITKEQAGKVTIIRIDADQNPELCQNLNVEALPTLLLYKNKNLVWSNVGFMDKPEILEALNKQ</sequence>
<dbReference type="PANTHER" id="PTHR45663:SF11">
    <property type="entry name" value="GEO12009P1"/>
    <property type="match status" value="1"/>
</dbReference>
<dbReference type="PROSITE" id="PS50206">
    <property type="entry name" value="RHODANESE_3"/>
    <property type="match status" value="1"/>
</dbReference>
<evidence type="ECO:0000259" key="8">
    <source>
        <dbReference type="PROSITE" id="PS51352"/>
    </source>
</evidence>
<evidence type="ECO:0000256" key="4">
    <source>
        <dbReference type="ARBA" id="ARBA00023157"/>
    </source>
</evidence>